<dbReference type="InterPro" id="IPR001789">
    <property type="entry name" value="Sig_transdc_resp-reg_receiver"/>
</dbReference>
<comment type="caution">
    <text evidence="8">The sequence shown here is derived from an EMBL/GenBank/DDBJ whole genome shotgun (WGS) entry which is preliminary data.</text>
</comment>
<keyword evidence="3" id="KW-0238">DNA-binding</keyword>
<proteinExistence type="predicted"/>
<dbReference type="PRINTS" id="PR00038">
    <property type="entry name" value="HTHLUXR"/>
</dbReference>
<dbReference type="PANTHER" id="PTHR43214">
    <property type="entry name" value="TWO-COMPONENT RESPONSE REGULATOR"/>
    <property type="match status" value="1"/>
</dbReference>
<evidence type="ECO:0000256" key="2">
    <source>
        <dbReference type="ARBA" id="ARBA00023015"/>
    </source>
</evidence>
<organism evidence="8 9">
    <name type="scientific">Ferroacidibacillus organovorans</name>
    <dbReference type="NCBI Taxonomy" id="1765683"/>
    <lineage>
        <taxon>Bacteria</taxon>
        <taxon>Bacillati</taxon>
        <taxon>Bacillota</taxon>
        <taxon>Bacilli</taxon>
        <taxon>Bacillales</taxon>
        <taxon>Alicyclobacillaceae</taxon>
        <taxon>Ferroacidibacillus</taxon>
    </lineage>
</organism>
<evidence type="ECO:0000256" key="5">
    <source>
        <dbReference type="PROSITE-ProRule" id="PRU00169"/>
    </source>
</evidence>
<reference evidence="8 9" key="1">
    <citation type="submission" date="2016-02" db="EMBL/GenBank/DDBJ databases">
        <title>Draft genome sequence of Acidibacillus ferrooxidans SLC66.</title>
        <authorList>
            <person name="Oliveira G."/>
            <person name="Nancucheo I."/>
            <person name="Dall'Agnol H."/>
            <person name="Johnson B."/>
            <person name="Oliveira R."/>
            <person name="Nunes G.L."/>
            <person name="Tzotzos G."/>
            <person name="Orellana S.C."/>
            <person name="Salim A.C."/>
            <person name="Araujo F.M."/>
        </authorList>
    </citation>
    <scope>NUCLEOTIDE SEQUENCE [LARGE SCALE GENOMIC DNA]</scope>
    <source>
        <strain evidence="8 9">SLC66</strain>
    </source>
</reference>
<feature type="domain" description="HTH luxR-type" evidence="6">
    <location>
        <begin position="170"/>
        <end position="235"/>
    </location>
</feature>
<protein>
    <recommendedName>
        <fullName evidence="10">DNA-binding response regulator</fullName>
    </recommendedName>
</protein>
<evidence type="ECO:0000313" key="8">
    <source>
        <dbReference type="EMBL" id="OAG93964.1"/>
    </source>
</evidence>
<evidence type="ECO:0000256" key="1">
    <source>
        <dbReference type="ARBA" id="ARBA00022553"/>
    </source>
</evidence>
<feature type="domain" description="Response regulatory" evidence="7">
    <location>
        <begin position="6"/>
        <end position="124"/>
    </location>
</feature>
<keyword evidence="1 5" id="KW-0597">Phosphoprotein</keyword>
<dbReference type="SUPFAM" id="SSF52172">
    <property type="entry name" value="CheY-like"/>
    <property type="match status" value="1"/>
</dbReference>
<sequence length="247" mass="27077">MDSTISVCIADDQGLFVSGMMALFQISDEIHVLGTTKNGSDTIRYMMDHAAETDVLILDIGLPDLSGVDVARVLRDASIDTPILIVSNDDSSDTVLRAIRAGICGYLLKDCDGEELKNAVREVSFGRRYIDKRLLPYLMDRVRGEESETVQPIPTNPTRTPTALPTVTRLSPGLEELTPRELEVLRLMAEGHPNDEIANRLFITPKTARNHTTSILQKLGVKTRTQAVVLALSQDISTNTGILGLFS</sequence>
<dbReference type="SMART" id="SM00448">
    <property type="entry name" value="REC"/>
    <property type="match status" value="1"/>
</dbReference>
<dbReference type="RefSeq" id="WP_067564256.1">
    <property type="nucleotide sequence ID" value="NZ_LSUQ01000019.1"/>
</dbReference>
<evidence type="ECO:0008006" key="10">
    <source>
        <dbReference type="Google" id="ProtNLM"/>
    </source>
</evidence>
<gene>
    <name evidence="8" type="ORF">AYW79_08020</name>
</gene>
<dbReference type="Gene3D" id="3.40.50.2300">
    <property type="match status" value="1"/>
</dbReference>
<dbReference type="OrthoDB" id="9780153at2"/>
<dbReference type="Proteomes" id="UP000077421">
    <property type="component" value="Unassembled WGS sequence"/>
</dbReference>
<evidence type="ECO:0000259" key="7">
    <source>
        <dbReference type="PROSITE" id="PS50110"/>
    </source>
</evidence>
<dbReference type="GO" id="GO:0006355">
    <property type="term" value="P:regulation of DNA-templated transcription"/>
    <property type="evidence" value="ECO:0007669"/>
    <property type="project" value="InterPro"/>
</dbReference>
<dbReference type="InterPro" id="IPR011006">
    <property type="entry name" value="CheY-like_superfamily"/>
</dbReference>
<dbReference type="PROSITE" id="PS50110">
    <property type="entry name" value="RESPONSE_REGULATORY"/>
    <property type="match status" value="1"/>
</dbReference>
<dbReference type="SUPFAM" id="SSF46894">
    <property type="entry name" value="C-terminal effector domain of the bipartite response regulators"/>
    <property type="match status" value="1"/>
</dbReference>
<dbReference type="InterPro" id="IPR039420">
    <property type="entry name" value="WalR-like"/>
</dbReference>
<evidence type="ECO:0000256" key="4">
    <source>
        <dbReference type="ARBA" id="ARBA00023163"/>
    </source>
</evidence>
<dbReference type="AlphaFoldDB" id="A0A853KC86"/>
<keyword evidence="4" id="KW-0804">Transcription</keyword>
<keyword evidence="2" id="KW-0805">Transcription regulation</keyword>
<dbReference type="Pfam" id="PF00196">
    <property type="entry name" value="GerE"/>
    <property type="match status" value="1"/>
</dbReference>
<evidence type="ECO:0000256" key="3">
    <source>
        <dbReference type="ARBA" id="ARBA00023125"/>
    </source>
</evidence>
<dbReference type="InterPro" id="IPR016032">
    <property type="entry name" value="Sig_transdc_resp-reg_C-effctor"/>
</dbReference>
<dbReference type="CDD" id="cd17535">
    <property type="entry name" value="REC_NarL-like"/>
    <property type="match status" value="1"/>
</dbReference>
<dbReference type="PROSITE" id="PS50043">
    <property type="entry name" value="HTH_LUXR_2"/>
    <property type="match status" value="1"/>
</dbReference>
<dbReference type="Pfam" id="PF00072">
    <property type="entry name" value="Response_reg"/>
    <property type="match status" value="1"/>
</dbReference>
<dbReference type="EMBL" id="LSUQ01000019">
    <property type="protein sequence ID" value="OAG93964.1"/>
    <property type="molecule type" value="Genomic_DNA"/>
</dbReference>
<dbReference type="PANTHER" id="PTHR43214:SF42">
    <property type="entry name" value="TRANSCRIPTIONAL REGULATORY PROTEIN DESR"/>
    <property type="match status" value="1"/>
</dbReference>
<accession>A0A853KC86</accession>
<evidence type="ECO:0000313" key="9">
    <source>
        <dbReference type="Proteomes" id="UP000077421"/>
    </source>
</evidence>
<feature type="modified residue" description="4-aspartylphosphate" evidence="5">
    <location>
        <position position="59"/>
    </location>
</feature>
<name>A0A853KC86_9BACL</name>
<dbReference type="CDD" id="cd06170">
    <property type="entry name" value="LuxR_C_like"/>
    <property type="match status" value="1"/>
</dbReference>
<dbReference type="GO" id="GO:0003677">
    <property type="term" value="F:DNA binding"/>
    <property type="evidence" value="ECO:0007669"/>
    <property type="project" value="UniProtKB-KW"/>
</dbReference>
<evidence type="ECO:0000259" key="6">
    <source>
        <dbReference type="PROSITE" id="PS50043"/>
    </source>
</evidence>
<dbReference type="InterPro" id="IPR000792">
    <property type="entry name" value="Tscrpt_reg_LuxR_C"/>
</dbReference>
<dbReference type="SMART" id="SM00421">
    <property type="entry name" value="HTH_LUXR"/>
    <property type="match status" value="1"/>
</dbReference>
<dbReference type="GO" id="GO:0000160">
    <property type="term" value="P:phosphorelay signal transduction system"/>
    <property type="evidence" value="ECO:0007669"/>
    <property type="project" value="InterPro"/>
</dbReference>
<dbReference type="InterPro" id="IPR058245">
    <property type="entry name" value="NreC/VraR/RcsB-like_REC"/>
</dbReference>